<protein>
    <submittedName>
        <fullName evidence="6">Alpha/beta fold hydrolase</fullName>
    </submittedName>
</protein>
<evidence type="ECO:0000259" key="5">
    <source>
        <dbReference type="Pfam" id="PF00561"/>
    </source>
</evidence>
<evidence type="ECO:0000256" key="1">
    <source>
        <dbReference type="ARBA" id="ARBA00010088"/>
    </source>
</evidence>
<dbReference type="Pfam" id="PF00561">
    <property type="entry name" value="Abhydrolase_1"/>
    <property type="match status" value="1"/>
</dbReference>
<evidence type="ECO:0000313" key="7">
    <source>
        <dbReference type="Proteomes" id="UP001589890"/>
    </source>
</evidence>
<comment type="caution">
    <text evidence="6">The sequence shown here is derived from an EMBL/GenBank/DDBJ whole genome shotgun (WGS) entry which is preliminary data.</text>
</comment>
<dbReference type="EMBL" id="JBHLTC010000036">
    <property type="protein sequence ID" value="MFC0627950.1"/>
    <property type="molecule type" value="Genomic_DNA"/>
</dbReference>
<dbReference type="Gene3D" id="3.40.50.1820">
    <property type="entry name" value="alpha/beta hydrolase"/>
    <property type="match status" value="1"/>
</dbReference>
<dbReference type="RefSeq" id="WP_380053261.1">
    <property type="nucleotide sequence ID" value="NZ_JBHLTC010000036.1"/>
</dbReference>
<feature type="region of interest" description="Disordered" evidence="4">
    <location>
        <begin position="504"/>
        <end position="525"/>
    </location>
</feature>
<sequence>MAVLTGMVLVAGPATIVPAEAKSPKSLASYYQQAADWATCDRGEPPAGMPEDVWEFIWKGLECAEVIVPLDYRNPSAGNLSIAISRLKATGPARRQGVLLMNPGGPGGGGLLMPSFMRADAIAGAFDLIGFDPRGVGRSTTLECEVPAAEPLFETRPTDAQFGRLAADALAQEQGCQRAGGGLRKFISTANTARDMDVIRAAMGEKKINYLGFSYGTYLGAVYGSLFPAKLNRSVLDSSMHPDWFYYEASKQQAVAARENVDAWAGWVAQRHSRYGFGKTAAEVKTTMDTLRAKLAKNPVPWPEAPPEFPKIDGTFFDLILGGEAAYRPAWHELALLIGELGRTGKTGLSPAAGRAFKALYGAIKDTYSGVFPAVTCEADWPRDLKVYEAQMRLFRKKYPYGPGAMAAAPTNCTFRSFTPPEKLIDLKRAGYPTGLVVQAEFDPATQYDGGPAMAAALNNNLISVKDEGSHGIYGGNECATRKINDYLIKGILPGSRTVCAGAPRPDVPADGAPPAAARTSKALTAPGPIDQRITALLARQNPSRPHLPS</sequence>
<reference evidence="6 7" key="1">
    <citation type="submission" date="2024-09" db="EMBL/GenBank/DDBJ databases">
        <authorList>
            <person name="Sun Q."/>
            <person name="Mori K."/>
        </authorList>
    </citation>
    <scope>NUCLEOTIDE SEQUENCE [LARGE SCALE GENOMIC DNA]</scope>
    <source>
        <strain evidence="6 7">CGMCC 1.15906</strain>
    </source>
</reference>
<dbReference type="InterPro" id="IPR029058">
    <property type="entry name" value="AB_hydrolase_fold"/>
</dbReference>
<dbReference type="GO" id="GO:0016787">
    <property type="term" value="F:hydrolase activity"/>
    <property type="evidence" value="ECO:0007669"/>
    <property type="project" value="UniProtKB-KW"/>
</dbReference>
<dbReference type="Proteomes" id="UP001589890">
    <property type="component" value="Unassembled WGS sequence"/>
</dbReference>
<organism evidence="6 7">
    <name type="scientific">Kribbella deserti</name>
    <dbReference type="NCBI Taxonomy" id="1926257"/>
    <lineage>
        <taxon>Bacteria</taxon>
        <taxon>Bacillati</taxon>
        <taxon>Actinomycetota</taxon>
        <taxon>Actinomycetes</taxon>
        <taxon>Propionibacteriales</taxon>
        <taxon>Kribbellaceae</taxon>
        <taxon>Kribbella</taxon>
    </lineage>
</organism>
<evidence type="ECO:0000313" key="6">
    <source>
        <dbReference type="EMBL" id="MFC0627950.1"/>
    </source>
</evidence>
<feature type="compositionally biased region" description="Low complexity" evidence="4">
    <location>
        <begin position="504"/>
        <end position="519"/>
    </location>
</feature>
<dbReference type="PANTHER" id="PTHR43248:SF29">
    <property type="entry name" value="TRIPEPTIDYL AMINOPEPTIDASE"/>
    <property type="match status" value="1"/>
</dbReference>
<comment type="similarity">
    <text evidence="1">Belongs to the peptidase S33 family.</text>
</comment>
<evidence type="ECO:0000256" key="3">
    <source>
        <dbReference type="ARBA" id="ARBA00022801"/>
    </source>
</evidence>
<dbReference type="InterPro" id="IPR051601">
    <property type="entry name" value="Serine_prot/Carboxylest_S33"/>
</dbReference>
<dbReference type="SUPFAM" id="SSF53474">
    <property type="entry name" value="alpha/beta-Hydrolases"/>
    <property type="match status" value="1"/>
</dbReference>
<evidence type="ECO:0000256" key="2">
    <source>
        <dbReference type="ARBA" id="ARBA00022729"/>
    </source>
</evidence>
<keyword evidence="2" id="KW-0732">Signal</keyword>
<name>A0ABV6QTH8_9ACTN</name>
<evidence type="ECO:0000256" key="4">
    <source>
        <dbReference type="SAM" id="MobiDB-lite"/>
    </source>
</evidence>
<dbReference type="PANTHER" id="PTHR43248">
    <property type="entry name" value="2-SUCCINYL-6-HYDROXY-2,4-CYCLOHEXADIENE-1-CARBOXYLATE SYNTHASE"/>
    <property type="match status" value="1"/>
</dbReference>
<gene>
    <name evidence="6" type="ORF">ACFFGN_28010</name>
</gene>
<feature type="domain" description="AB hydrolase-1" evidence="5">
    <location>
        <begin position="98"/>
        <end position="461"/>
    </location>
</feature>
<dbReference type="InterPro" id="IPR000073">
    <property type="entry name" value="AB_hydrolase_1"/>
</dbReference>
<keyword evidence="7" id="KW-1185">Reference proteome</keyword>
<proteinExistence type="inferred from homology"/>
<accession>A0ABV6QTH8</accession>
<keyword evidence="3 6" id="KW-0378">Hydrolase</keyword>